<keyword evidence="4 9" id="KW-0808">Transferase</keyword>
<dbReference type="InterPro" id="IPR000537">
    <property type="entry name" value="UbiA_prenyltransferase"/>
</dbReference>
<evidence type="ECO:0000256" key="8">
    <source>
        <dbReference type="SAM" id="Phobius"/>
    </source>
</evidence>
<dbReference type="GO" id="GO:0006744">
    <property type="term" value="P:ubiquinone biosynthetic process"/>
    <property type="evidence" value="ECO:0007669"/>
    <property type="project" value="TreeGrafter"/>
</dbReference>
<dbReference type="PANTHER" id="PTHR11048:SF28">
    <property type="entry name" value="4-HYDROXYBENZOATE POLYPRENYLTRANSFERASE, MITOCHONDRIAL"/>
    <property type="match status" value="1"/>
</dbReference>
<dbReference type="Pfam" id="PF01040">
    <property type="entry name" value="UbiA"/>
    <property type="match status" value="1"/>
</dbReference>
<evidence type="ECO:0000313" key="9">
    <source>
        <dbReference type="EMBL" id="SFV60995.1"/>
    </source>
</evidence>
<reference evidence="9" key="1">
    <citation type="submission" date="2016-10" db="EMBL/GenBank/DDBJ databases">
        <authorList>
            <person name="de Groot N.N."/>
        </authorList>
    </citation>
    <scope>NUCLEOTIDE SEQUENCE</scope>
</reference>
<comment type="similarity">
    <text evidence="3">Belongs to the UbiA prenyltransferase family.</text>
</comment>
<feature type="transmembrane region" description="Helical" evidence="8">
    <location>
        <begin position="260"/>
        <end position="281"/>
    </location>
</feature>
<dbReference type="Gene3D" id="1.10.357.140">
    <property type="entry name" value="UbiA prenyltransferase"/>
    <property type="match status" value="1"/>
</dbReference>
<feature type="transmembrane region" description="Helical" evidence="8">
    <location>
        <begin position="231"/>
        <end position="248"/>
    </location>
</feature>
<dbReference type="AlphaFoldDB" id="A0A1W1C5I2"/>
<feature type="transmembrane region" description="Helical" evidence="8">
    <location>
        <begin position="163"/>
        <end position="182"/>
    </location>
</feature>
<comment type="cofactor">
    <cofactor evidence="1">
        <name>Mg(2+)</name>
        <dbReference type="ChEBI" id="CHEBI:18420"/>
    </cofactor>
</comment>
<dbReference type="NCBIfam" id="NF009515">
    <property type="entry name" value="PRK12874.1"/>
    <property type="match status" value="1"/>
</dbReference>
<protein>
    <submittedName>
        <fullName evidence="9">Menaquinone via futalosine polyprenyltransferase (MenA homolog)</fullName>
    </submittedName>
</protein>
<keyword evidence="7 8" id="KW-0472">Membrane</keyword>
<feature type="transmembrane region" description="Helical" evidence="8">
    <location>
        <begin position="86"/>
        <end position="106"/>
    </location>
</feature>
<keyword evidence="6 8" id="KW-1133">Transmembrane helix</keyword>
<evidence type="ECO:0000256" key="5">
    <source>
        <dbReference type="ARBA" id="ARBA00022692"/>
    </source>
</evidence>
<accession>A0A1W1C5I2</accession>
<dbReference type="CDD" id="cd13959">
    <property type="entry name" value="PT_UbiA_COQ2"/>
    <property type="match status" value="1"/>
</dbReference>
<dbReference type="InterPro" id="IPR006371">
    <property type="entry name" value="Polyprenyltransferase_UbiA-li"/>
</dbReference>
<dbReference type="NCBIfam" id="NF041585">
    <property type="entry name" value="MqnP_Cj_Hp"/>
    <property type="match status" value="1"/>
</dbReference>
<keyword evidence="5 8" id="KW-0812">Transmembrane</keyword>
<dbReference type="InterPro" id="IPR039653">
    <property type="entry name" value="Prenyltransferase"/>
</dbReference>
<feature type="transmembrane region" description="Helical" evidence="8">
    <location>
        <begin position="41"/>
        <end position="65"/>
    </location>
</feature>
<proteinExistence type="inferred from homology"/>
<dbReference type="Gene3D" id="1.20.120.1780">
    <property type="entry name" value="UbiA prenyltransferase"/>
    <property type="match status" value="1"/>
</dbReference>
<evidence type="ECO:0000256" key="6">
    <source>
        <dbReference type="ARBA" id="ARBA00022989"/>
    </source>
</evidence>
<sequence>MQNFKKRLKDFNELVAFTHSIFSLPFIFIAMVVAADGWFGFRLLILGVLAAISARNFAMGVNRFVDRDIDAKNPRTASRPNVDGRVDAKSMIIFIAINALIFIAVAYMINSLAFWLSFPILAILGSYSYFKRFSELAHLILGISLGLAPIAGVVAVSAKITPWSVILSLGVMFWVAGFDLLYSLQDMEFDKKEGLFSIPSRYGAEATLFISALFHILTVIFWALFVWIAHLGLFAYLAVIISALMLGYEHKLVRKDFSKIDRAFFTINGYLGIIFFILITLDRSLA</sequence>
<dbReference type="FunFam" id="1.10.357.140:FF:000008">
    <property type="entry name" value="4-hydroxybenzoate octaprenyltransferase"/>
    <property type="match status" value="1"/>
</dbReference>
<organism evidence="9">
    <name type="scientific">hydrothermal vent metagenome</name>
    <dbReference type="NCBI Taxonomy" id="652676"/>
    <lineage>
        <taxon>unclassified sequences</taxon>
        <taxon>metagenomes</taxon>
        <taxon>ecological metagenomes</taxon>
    </lineage>
</organism>
<dbReference type="GO" id="GO:0016765">
    <property type="term" value="F:transferase activity, transferring alkyl or aryl (other than methyl) groups"/>
    <property type="evidence" value="ECO:0007669"/>
    <property type="project" value="InterPro"/>
</dbReference>
<dbReference type="InterPro" id="IPR044878">
    <property type="entry name" value="UbiA_sf"/>
</dbReference>
<gene>
    <name evidence="9" type="ORF">MNB_SM-7-828</name>
</gene>
<dbReference type="EMBL" id="FPHB01000048">
    <property type="protein sequence ID" value="SFV60995.1"/>
    <property type="molecule type" value="Genomic_DNA"/>
</dbReference>
<evidence type="ECO:0000256" key="3">
    <source>
        <dbReference type="ARBA" id="ARBA00005985"/>
    </source>
</evidence>
<feature type="transmembrane region" description="Helical" evidence="8">
    <location>
        <begin position="14"/>
        <end position="35"/>
    </location>
</feature>
<dbReference type="FunFam" id="1.20.120.1780:FF:000001">
    <property type="entry name" value="4-hydroxybenzoate octaprenyltransferase"/>
    <property type="match status" value="1"/>
</dbReference>
<dbReference type="GO" id="GO:0005886">
    <property type="term" value="C:plasma membrane"/>
    <property type="evidence" value="ECO:0007669"/>
    <property type="project" value="TreeGrafter"/>
</dbReference>
<evidence type="ECO:0000256" key="1">
    <source>
        <dbReference type="ARBA" id="ARBA00001946"/>
    </source>
</evidence>
<feature type="transmembrane region" description="Helical" evidence="8">
    <location>
        <begin position="137"/>
        <end position="157"/>
    </location>
</feature>
<dbReference type="NCBIfam" id="TIGR01475">
    <property type="entry name" value="ubiA_other"/>
    <property type="match status" value="1"/>
</dbReference>
<evidence type="ECO:0000256" key="2">
    <source>
        <dbReference type="ARBA" id="ARBA00004141"/>
    </source>
</evidence>
<dbReference type="PANTHER" id="PTHR11048">
    <property type="entry name" value="PRENYLTRANSFERASES"/>
    <property type="match status" value="1"/>
</dbReference>
<evidence type="ECO:0000256" key="7">
    <source>
        <dbReference type="ARBA" id="ARBA00023136"/>
    </source>
</evidence>
<evidence type="ECO:0000256" key="4">
    <source>
        <dbReference type="ARBA" id="ARBA00022679"/>
    </source>
</evidence>
<comment type="subcellular location">
    <subcellularLocation>
        <location evidence="2">Membrane</location>
        <topology evidence="2">Multi-pass membrane protein</topology>
    </subcellularLocation>
</comment>
<feature type="transmembrane region" description="Helical" evidence="8">
    <location>
        <begin position="202"/>
        <end position="225"/>
    </location>
</feature>
<name>A0A1W1C5I2_9ZZZZ</name>